<feature type="domain" description="CinA C-terminal" evidence="1">
    <location>
        <begin position="24"/>
        <end position="172"/>
    </location>
</feature>
<dbReference type="Gene3D" id="3.90.950.20">
    <property type="entry name" value="CinA-like"/>
    <property type="match status" value="1"/>
</dbReference>
<sequence>MLQCVPESSLERCVNPQDIPNAVESLALQLTRQRLMVVTAESCTGGGIAQAMTAMPGSSAWFERGMVSYSNDAKQDLLGVQAQTLASHGAVSEAVALEMARGAIEHSRGHISVAVTGVAGPDGGTADKPVGTVWIAWGQKLGYAEARCFQFEGDRDAVRQQTILEALKGLIARLQ</sequence>
<dbReference type="Proteomes" id="UP000283734">
    <property type="component" value="Unassembled WGS sequence"/>
</dbReference>
<reference evidence="2 3" key="1">
    <citation type="submission" date="2018-09" db="EMBL/GenBank/DDBJ databases">
        <title>Alcanivorax profundi sp. nov., isolated from 1000 m-depth seawater of the Mariana Trench.</title>
        <authorList>
            <person name="Liu J."/>
        </authorList>
    </citation>
    <scope>NUCLEOTIDE SEQUENCE [LARGE SCALE GENOMIC DNA]</scope>
    <source>
        <strain evidence="2 3">MTEO17</strain>
    </source>
</reference>
<dbReference type="OrthoDB" id="9801454at2"/>
<dbReference type="SUPFAM" id="SSF142433">
    <property type="entry name" value="CinA-like"/>
    <property type="match status" value="1"/>
</dbReference>
<keyword evidence="3" id="KW-1185">Reference proteome</keyword>
<evidence type="ECO:0000313" key="3">
    <source>
        <dbReference type="Proteomes" id="UP000283734"/>
    </source>
</evidence>
<evidence type="ECO:0000313" key="2">
    <source>
        <dbReference type="EMBL" id="RJG19393.1"/>
    </source>
</evidence>
<name>A0A418Y1I0_9GAMM</name>
<accession>A0A418Y1I0</accession>
<dbReference type="NCBIfam" id="TIGR00199">
    <property type="entry name" value="PncC_domain"/>
    <property type="match status" value="1"/>
</dbReference>
<organism evidence="2 3">
    <name type="scientific">Alcanivorax profundi</name>
    <dbReference type="NCBI Taxonomy" id="2338368"/>
    <lineage>
        <taxon>Bacteria</taxon>
        <taxon>Pseudomonadati</taxon>
        <taxon>Pseudomonadota</taxon>
        <taxon>Gammaproteobacteria</taxon>
        <taxon>Oceanospirillales</taxon>
        <taxon>Alcanivoracaceae</taxon>
        <taxon>Alcanivorax</taxon>
    </lineage>
</organism>
<evidence type="ECO:0000259" key="1">
    <source>
        <dbReference type="Pfam" id="PF02464"/>
    </source>
</evidence>
<proteinExistence type="predicted"/>
<dbReference type="InterPro" id="IPR008136">
    <property type="entry name" value="CinA_C"/>
</dbReference>
<protein>
    <submittedName>
        <fullName evidence="2">CinA family protein</fullName>
    </submittedName>
</protein>
<dbReference type="AlphaFoldDB" id="A0A418Y1I0"/>
<dbReference type="Pfam" id="PF02464">
    <property type="entry name" value="CinA"/>
    <property type="match status" value="1"/>
</dbReference>
<gene>
    <name evidence="2" type="ORF">D4A39_00565</name>
</gene>
<comment type="caution">
    <text evidence="2">The sequence shown here is derived from an EMBL/GenBank/DDBJ whole genome shotgun (WGS) entry which is preliminary data.</text>
</comment>
<dbReference type="EMBL" id="QYYA01000001">
    <property type="protein sequence ID" value="RJG19393.1"/>
    <property type="molecule type" value="Genomic_DNA"/>
</dbReference>
<dbReference type="InterPro" id="IPR036653">
    <property type="entry name" value="CinA-like_C"/>
</dbReference>